<comment type="similarity">
    <text evidence="2">Belongs to the peptidase A1 family.</text>
</comment>
<dbReference type="PROSITE" id="PS51767">
    <property type="entry name" value="PEPTIDASE_A1"/>
    <property type="match status" value="1"/>
</dbReference>
<keyword evidence="9" id="KW-0325">Glycoprotein</keyword>
<name>A0AAD6DAR3_9EURO</name>
<evidence type="ECO:0000256" key="10">
    <source>
        <dbReference type="PIRSR" id="PIRSR601461-1"/>
    </source>
</evidence>
<keyword evidence="4" id="KW-0645">Protease</keyword>
<dbReference type="InterPro" id="IPR021109">
    <property type="entry name" value="Peptidase_aspartic_dom_sf"/>
</dbReference>
<dbReference type="FunFam" id="2.40.70.10:FF:000026">
    <property type="entry name" value="Endothiapepsin"/>
    <property type="match status" value="1"/>
</dbReference>
<feature type="chain" id="PRO_5041992084" evidence="12">
    <location>
        <begin position="21"/>
        <end position="428"/>
    </location>
</feature>
<dbReference type="InterPro" id="IPR033121">
    <property type="entry name" value="PEPTIDASE_A1"/>
</dbReference>
<dbReference type="Pfam" id="PF00026">
    <property type="entry name" value="Asp"/>
    <property type="match status" value="1"/>
</dbReference>
<evidence type="ECO:0000256" key="1">
    <source>
        <dbReference type="ARBA" id="ARBA00004613"/>
    </source>
</evidence>
<keyword evidence="3" id="KW-0964">Secreted</keyword>
<dbReference type="PANTHER" id="PTHR47966">
    <property type="entry name" value="BETA-SITE APP-CLEAVING ENZYME, ISOFORM A-RELATED"/>
    <property type="match status" value="1"/>
</dbReference>
<sequence length="428" mass="45785">EMHLIFSLVLFLSLSYDALAAPVTALHTQKKSKSFRVERVRRSDYVAHGPAALRKAYRKFGIAPTEFTGIDLDDFEPFDLPHTGKSTSFNQKSDESDQSGSVSATSVQGDVEFVSPVQIGGQTIVMDFDTGSSDMWVMNTNLPQSSISGRTVYNPSNSSTYKKVDGTFKISYGDSSSASGDLAQDTVSIGGVVVEDQVFGLPNSVSDSFLSDENSNGLVGLGFTSINTFDPGPQKTFFDNVLPDLDEPVFTARLKSESVGEYEFGIVDHEKYSGTLVNVSVDDSNGFWQFETGQFAVGGGSLQKITDVPTAIADTGTSLMLVSPQVAKAYYAGWAQYSNSVDGYIFSCDTNIPSLSVAIGNKFQATIPGSLINFAEIGKNKTTGGTVCYGGVQSNSGSSIQIFGDVFLKALFVVFDHRGPSLGFASPK</sequence>
<dbReference type="Gene3D" id="2.40.70.10">
    <property type="entry name" value="Acid Proteases"/>
    <property type="match status" value="2"/>
</dbReference>
<dbReference type="PANTHER" id="PTHR47966:SF23">
    <property type="entry name" value="ASPARTIC ENDOPEPTIDASE, PUTATIVE (AFU_ORTHOLOGUE AFUA_2G15950)-RELATED"/>
    <property type="match status" value="1"/>
</dbReference>
<evidence type="ECO:0000256" key="12">
    <source>
        <dbReference type="SAM" id="SignalP"/>
    </source>
</evidence>
<dbReference type="GO" id="GO:0006508">
    <property type="term" value="P:proteolysis"/>
    <property type="evidence" value="ECO:0007669"/>
    <property type="project" value="UniProtKB-KW"/>
</dbReference>
<dbReference type="PRINTS" id="PR00792">
    <property type="entry name" value="PEPSIN"/>
</dbReference>
<evidence type="ECO:0000256" key="2">
    <source>
        <dbReference type="ARBA" id="ARBA00007447"/>
    </source>
</evidence>
<evidence type="ECO:0000256" key="7">
    <source>
        <dbReference type="ARBA" id="ARBA00022801"/>
    </source>
</evidence>
<feature type="non-terminal residue" evidence="14">
    <location>
        <position position="1"/>
    </location>
</feature>
<dbReference type="SUPFAM" id="SSF50630">
    <property type="entry name" value="Acid proteases"/>
    <property type="match status" value="1"/>
</dbReference>
<comment type="caution">
    <text evidence="14">The sequence shown here is derived from an EMBL/GenBank/DDBJ whole genome shotgun (WGS) entry which is preliminary data.</text>
</comment>
<organism evidence="14 15">
    <name type="scientific">Penicillium hetheringtonii</name>
    <dbReference type="NCBI Taxonomy" id="911720"/>
    <lineage>
        <taxon>Eukaryota</taxon>
        <taxon>Fungi</taxon>
        <taxon>Dikarya</taxon>
        <taxon>Ascomycota</taxon>
        <taxon>Pezizomycotina</taxon>
        <taxon>Eurotiomycetes</taxon>
        <taxon>Eurotiomycetidae</taxon>
        <taxon>Eurotiales</taxon>
        <taxon>Aspergillaceae</taxon>
        <taxon>Penicillium</taxon>
    </lineage>
</organism>
<evidence type="ECO:0000256" key="9">
    <source>
        <dbReference type="ARBA" id="ARBA00023180"/>
    </source>
</evidence>
<dbReference type="CDD" id="cd06097">
    <property type="entry name" value="Aspergillopepsin_like"/>
    <property type="match status" value="1"/>
</dbReference>
<keyword evidence="6" id="KW-0064">Aspartyl protease</keyword>
<dbReference type="GO" id="GO:0005576">
    <property type="term" value="C:extracellular region"/>
    <property type="evidence" value="ECO:0007669"/>
    <property type="project" value="UniProtKB-SubCell"/>
</dbReference>
<accession>A0AAD6DAR3</accession>
<dbReference type="InterPro" id="IPR001461">
    <property type="entry name" value="Aspartic_peptidase_A1"/>
</dbReference>
<feature type="active site" evidence="10">
    <location>
        <position position="129"/>
    </location>
</feature>
<reference evidence="14 15" key="1">
    <citation type="journal article" date="2023" name="IMA Fungus">
        <title>Comparative genomic study of the Penicillium genus elucidates a diverse pangenome and 15 lateral gene transfer events.</title>
        <authorList>
            <person name="Petersen C."/>
            <person name="Sorensen T."/>
            <person name="Nielsen M.R."/>
            <person name="Sondergaard T.E."/>
            <person name="Sorensen J.L."/>
            <person name="Fitzpatrick D.A."/>
            <person name="Frisvad J.C."/>
            <person name="Nielsen K.L."/>
        </authorList>
    </citation>
    <scope>NUCLEOTIDE SEQUENCE [LARGE SCALE GENOMIC DNA]</scope>
    <source>
        <strain evidence="14 15">IBT 29057</strain>
    </source>
</reference>
<feature type="region of interest" description="Disordered" evidence="11">
    <location>
        <begin position="83"/>
        <end position="105"/>
    </location>
</feature>
<protein>
    <submittedName>
        <fullName evidence="14">Aspergillopepsin A-like aspartic endopeptidase</fullName>
    </submittedName>
</protein>
<dbReference type="GO" id="GO:0004190">
    <property type="term" value="F:aspartic-type endopeptidase activity"/>
    <property type="evidence" value="ECO:0007669"/>
    <property type="project" value="UniProtKB-KW"/>
</dbReference>
<feature type="signal peptide" evidence="12">
    <location>
        <begin position="1"/>
        <end position="20"/>
    </location>
</feature>
<comment type="subcellular location">
    <subcellularLocation>
        <location evidence="1">Secreted</location>
    </subcellularLocation>
</comment>
<keyword evidence="5 12" id="KW-0732">Signal</keyword>
<proteinExistence type="inferred from homology"/>
<keyword evidence="15" id="KW-1185">Reference proteome</keyword>
<gene>
    <name evidence="14" type="ORF">N7450_010730</name>
</gene>
<dbReference type="EMBL" id="JAQJAC010000010">
    <property type="protein sequence ID" value="KAJ5568244.1"/>
    <property type="molecule type" value="Genomic_DNA"/>
</dbReference>
<evidence type="ECO:0000256" key="11">
    <source>
        <dbReference type="SAM" id="MobiDB-lite"/>
    </source>
</evidence>
<evidence type="ECO:0000313" key="15">
    <source>
        <dbReference type="Proteomes" id="UP001216150"/>
    </source>
</evidence>
<keyword evidence="8" id="KW-0865">Zymogen</keyword>
<feature type="domain" description="Peptidase A1" evidence="13">
    <location>
        <begin position="113"/>
        <end position="425"/>
    </location>
</feature>
<evidence type="ECO:0000256" key="5">
    <source>
        <dbReference type="ARBA" id="ARBA00022729"/>
    </source>
</evidence>
<evidence type="ECO:0000256" key="6">
    <source>
        <dbReference type="ARBA" id="ARBA00022750"/>
    </source>
</evidence>
<evidence type="ECO:0000256" key="3">
    <source>
        <dbReference type="ARBA" id="ARBA00022525"/>
    </source>
</evidence>
<dbReference type="InterPro" id="IPR034163">
    <property type="entry name" value="Aspergillopepsin-like_cat_dom"/>
</dbReference>
<evidence type="ECO:0000256" key="4">
    <source>
        <dbReference type="ARBA" id="ARBA00022670"/>
    </source>
</evidence>
<evidence type="ECO:0000259" key="13">
    <source>
        <dbReference type="PROSITE" id="PS51767"/>
    </source>
</evidence>
<keyword evidence="7" id="KW-0378">Hydrolase</keyword>
<feature type="active site" evidence="10">
    <location>
        <position position="314"/>
    </location>
</feature>
<evidence type="ECO:0000256" key="8">
    <source>
        <dbReference type="ARBA" id="ARBA00023145"/>
    </source>
</evidence>
<dbReference type="Proteomes" id="UP001216150">
    <property type="component" value="Unassembled WGS sequence"/>
</dbReference>
<dbReference type="AlphaFoldDB" id="A0AAD6DAR3"/>
<evidence type="ECO:0000313" key="14">
    <source>
        <dbReference type="EMBL" id="KAJ5568244.1"/>
    </source>
</evidence>